<dbReference type="InterPro" id="IPR036392">
    <property type="entry name" value="PLAT/LH2_dom_sf"/>
</dbReference>
<dbReference type="InterPro" id="IPR001024">
    <property type="entry name" value="PLAT/LH2_dom"/>
</dbReference>
<evidence type="ECO:0000313" key="3">
    <source>
        <dbReference type="EMBL" id="CAG5122885.1"/>
    </source>
</evidence>
<comment type="caution">
    <text evidence="1">Lacks conserved residue(s) required for the propagation of feature annotation.</text>
</comment>
<feature type="domain" description="PLAT" evidence="2">
    <location>
        <begin position="16"/>
        <end position="133"/>
    </location>
</feature>
<evidence type="ECO:0000259" key="2">
    <source>
        <dbReference type="PROSITE" id="PS50095"/>
    </source>
</evidence>
<dbReference type="PROSITE" id="PS50095">
    <property type="entry name" value="PLAT"/>
    <property type="match status" value="1"/>
</dbReference>
<sequence length="171" mass="19116">GKTLGLQGVFSPYSRCQYLVCFVTGFGVGCGTKSVPYMTIVGSDMISPRYKLQTSDYVFVSGSEIWLIVSVPESLGTPKLMILSIESEDRRLSTWFVKEVYVRHICSDTELLFVFTTWLPSKDGLVFAVDDAAPSRDLVKMTVGSILLRLMRNQHPIVGMIYNIPGSRFNK</sequence>
<evidence type="ECO:0000313" key="4">
    <source>
        <dbReference type="Proteomes" id="UP000678393"/>
    </source>
</evidence>
<evidence type="ECO:0000256" key="1">
    <source>
        <dbReference type="PROSITE-ProRule" id="PRU00152"/>
    </source>
</evidence>
<dbReference type="EMBL" id="CAJHNH020001386">
    <property type="protein sequence ID" value="CAG5122885.1"/>
    <property type="molecule type" value="Genomic_DNA"/>
</dbReference>
<dbReference type="OrthoDB" id="6631241at2759"/>
<protein>
    <recommendedName>
        <fullName evidence="2">PLAT domain-containing protein</fullName>
    </recommendedName>
</protein>
<feature type="non-terminal residue" evidence="3">
    <location>
        <position position="171"/>
    </location>
</feature>
<reference evidence="3" key="1">
    <citation type="submission" date="2021-04" db="EMBL/GenBank/DDBJ databases">
        <authorList>
            <consortium name="Molecular Ecology Group"/>
        </authorList>
    </citation>
    <scope>NUCLEOTIDE SEQUENCE</scope>
</reference>
<dbReference type="Proteomes" id="UP000678393">
    <property type="component" value="Unassembled WGS sequence"/>
</dbReference>
<feature type="non-terminal residue" evidence="3">
    <location>
        <position position="1"/>
    </location>
</feature>
<keyword evidence="4" id="KW-1185">Reference proteome</keyword>
<comment type="caution">
    <text evidence="3">The sequence shown here is derived from an EMBL/GenBank/DDBJ whole genome shotgun (WGS) entry which is preliminary data.</text>
</comment>
<gene>
    <name evidence="3" type="ORF">CUNI_LOCUS8443</name>
</gene>
<name>A0A8S3Z4F1_9EUPU</name>
<dbReference type="AlphaFoldDB" id="A0A8S3Z4F1"/>
<dbReference type="SUPFAM" id="SSF49723">
    <property type="entry name" value="Lipase/lipooxygenase domain (PLAT/LH2 domain)"/>
    <property type="match status" value="1"/>
</dbReference>
<organism evidence="3 4">
    <name type="scientific">Candidula unifasciata</name>
    <dbReference type="NCBI Taxonomy" id="100452"/>
    <lineage>
        <taxon>Eukaryota</taxon>
        <taxon>Metazoa</taxon>
        <taxon>Spiralia</taxon>
        <taxon>Lophotrochozoa</taxon>
        <taxon>Mollusca</taxon>
        <taxon>Gastropoda</taxon>
        <taxon>Heterobranchia</taxon>
        <taxon>Euthyneura</taxon>
        <taxon>Panpulmonata</taxon>
        <taxon>Eupulmonata</taxon>
        <taxon>Stylommatophora</taxon>
        <taxon>Helicina</taxon>
        <taxon>Helicoidea</taxon>
        <taxon>Geomitridae</taxon>
        <taxon>Candidula</taxon>
    </lineage>
</organism>
<proteinExistence type="predicted"/>
<dbReference type="Gene3D" id="2.60.60.20">
    <property type="entry name" value="PLAT/LH2 domain"/>
    <property type="match status" value="1"/>
</dbReference>
<accession>A0A8S3Z4F1</accession>